<gene>
    <name evidence="1" type="ORF">MSSIT_0437</name>
</gene>
<evidence type="ECO:0000313" key="2">
    <source>
        <dbReference type="Proteomes" id="UP000033111"/>
    </source>
</evidence>
<reference evidence="1 2" key="1">
    <citation type="submission" date="2014-07" db="EMBL/GenBank/DDBJ databases">
        <title>Methanogenic archaea and the global carbon cycle.</title>
        <authorList>
            <person name="Henriksen J.R."/>
            <person name="Luke J."/>
            <person name="Reinhart S."/>
            <person name="Benedict M.N."/>
            <person name="Youngblut N.D."/>
            <person name="Metcalf M.E."/>
            <person name="Whitaker R.J."/>
            <person name="Metcalf W.W."/>
        </authorList>
    </citation>
    <scope>NUCLEOTIDE SEQUENCE [LARGE SCALE GENOMIC DNA]</scope>
    <source>
        <strain evidence="1 2">T4/M</strain>
    </source>
</reference>
<dbReference type="KEGG" id="msw:MSSIT_0437"/>
<evidence type="ECO:0000313" key="1">
    <source>
        <dbReference type="EMBL" id="AKB27156.1"/>
    </source>
</evidence>
<name>A0A0E3L7Q0_9EURY</name>
<dbReference type="PATRIC" id="fig|1434120.4.peg.562"/>
<dbReference type="HOGENOM" id="CLU_2629689_0_0_2"/>
<dbReference type="Proteomes" id="UP000033111">
    <property type="component" value="Chromosome"/>
</dbReference>
<dbReference type="AlphaFoldDB" id="A0A0E3L7Q0"/>
<dbReference type="EMBL" id="CP009506">
    <property type="protein sequence ID" value="AKB27156.1"/>
    <property type="molecule type" value="Genomic_DNA"/>
</dbReference>
<proteinExistence type="predicted"/>
<sequence length="67" mass="7605">MANESQVIAKIAKQAARNAIMDTFRLGNPIMILEDGYIVKKYPDGRTETVKKIEKMPVISGKRIYHL</sequence>
<organism evidence="1 2">
    <name type="scientific">Methanosarcina siciliae T4/M</name>
    <dbReference type="NCBI Taxonomy" id="1434120"/>
    <lineage>
        <taxon>Archaea</taxon>
        <taxon>Methanobacteriati</taxon>
        <taxon>Methanobacteriota</taxon>
        <taxon>Stenosarchaea group</taxon>
        <taxon>Methanomicrobia</taxon>
        <taxon>Methanosarcinales</taxon>
        <taxon>Methanosarcinaceae</taxon>
        <taxon>Methanosarcina</taxon>
    </lineage>
</organism>
<protein>
    <submittedName>
        <fullName evidence="1">Uncharacterized protein</fullName>
    </submittedName>
</protein>
<accession>A0A0E3L7Q0</accession>
<keyword evidence="2" id="KW-1185">Reference proteome</keyword>